<reference evidence="3 4" key="1">
    <citation type="submission" date="2016-11" db="EMBL/GenBank/DDBJ databases">
        <title>Actinomyces gypaetusis sp. nov. isolated from the vulture Gypaetus barbatus in Qinghai Tibet Plateau China.</title>
        <authorList>
            <person name="Meng X."/>
        </authorList>
    </citation>
    <scope>NUCLEOTIDE SEQUENCE [LARGE SCALE GENOMIC DNA]</scope>
    <source>
        <strain evidence="3 4">VUL4_2</strain>
    </source>
</reference>
<name>A0A1Q5PN68_9ACTO</name>
<evidence type="ECO:0000313" key="3">
    <source>
        <dbReference type="EMBL" id="OKL48890.1"/>
    </source>
</evidence>
<dbReference type="SUPFAM" id="SSF69304">
    <property type="entry name" value="Tricorn protease N-terminal domain"/>
    <property type="match status" value="1"/>
</dbReference>
<organism evidence="3 4">
    <name type="scientific">Boudabousia liubingyangii</name>
    <dbReference type="NCBI Taxonomy" id="1921764"/>
    <lineage>
        <taxon>Bacteria</taxon>
        <taxon>Bacillati</taxon>
        <taxon>Actinomycetota</taxon>
        <taxon>Actinomycetes</taxon>
        <taxon>Actinomycetales</taxon>
        <taxon>Actinomycetaceae</taxon>
        <taxon>Boudabousia</taxon>
    </lineage>
</organism>
<keyword evidence="2" id="KW-0732">Signal</keyword>
<keyword evidence="4" id="KW-1185">Reference proteome</keyword>
<evidence type="ECO:0000313" key="4">
    <source>
        <dbReference type="Proteomes" id="UP000186785"/>
    </source>
</evidence>
<accession>A0A1Q5PN68</accession>
<dbReference type="PROSITE" id="PS51257">
    <property type="entry name" value="PROKAR_LIPOPROTEIN"/>
    <property type="match status" value="1"/>
</dbReference>
<evidence type="ECO:0000256" key="2">
    <source>
        <dbReference type="SAM" id="SignalP"/>
    </source>
</evidence>
<dbReference type="RefSeq" id="WP_125899178.1">
    <property type="nucleotide sequence ID" value="NZ_MQSV01000002.1"/>
</dbReference>
<proteinExistence type="predicted"/>
<comment type="caution">
    <text evidence="3">The sequence shown here is derived from an EMBL/GenBank/DDBJ whole genome shotgun (WGS) entry which is preliminary data.</text>
</comment>
<feature type="chain" id="PRO_5039618372" evidence="2">
    <location>
        <begin position="33"/>
        <end position="458"/>
    </location>
</feature>
<dbReference type="AlphaFoldDB" id="A0A1Q5PN68"/>
<dbReference type="Proteomes" id="UP000186785">
    <property type="component" value="Unassembled WGS sequence"/>
</dbReference>
<gene>
    <name evidence="3" type="ORF">BSR29_03305</name>
</gene>
<evidence type="ECO:0000256" key="1">
    <source>
        <dbReference type="SAM" id="MobiDB-lite"/>
    </source>
</evidence>
<protein>
    <submittedName>
        <fullName evidence="3">Uncharacterized protein</fullName>
    </submittedName>
</protein>
<sequence length="458" mass="49963">MTYKPPKSLPRSRGTVLLAVAAALTLASACSAPSSTTKTVEPKAPANEQKTVEPQLARETPEPTLESPIKVPEPKLADWDYFRDITNLGGAGNLPAAAVITQQQEVKLAAPKWQLKGTGAVPFLPLEDDTVFGRASSNPAYWDSFVPALFHPDSVAVIEKANPADYYLPVGGSRYQQVVVWAEKRLTHEDLDPKKSKQILANHKGALMPWRLRAYDLNTRQVTELGSYQDLNKQLTPHVQEPLAQPVSDGKTVYYCTESPKEAGHAVIVSQSLEPGSALTEYSEGCFPAFDGKRLLALRTEGQGERVVDTANGQTIWELKHPNWHMNGLWADPEVIVISVSWRPAVKAEDNVPFAAPSYLLLIEPRGTKYAWVPAWSSRPMVNISGPLVAFGGANSAKASVPAWTRIDATAVNILPGLNGDWMPLLGDRGRSLLVPKMDGNQVNWDVFEVPSPKSPAK</sequence>
<dbReference type="EMBL" id="MQSV01000002">
    <property type="protein sequence ID" value="OKL48890.1"/>
    <property type="molecule type" value="Genomic_DNA"/>
</dbReference>
<feature type="signal peptide" evidence="2">
    <location>
        <begin position="1"/>
        <end position="32"/>
    </location>
</feature>
<dbReference type="OrthoDB" id="108903at2"/>
<dbReference type="STRING" id="1921764.BSR28_02880"/>
<feature type="region of interest" description="Disordered" evidence="1">
    <location>
        <begin position="30"/>
        <end position="70"/>
    </location>
</feature>